<proteinExistence type="predicted"/>
<organism evidence="1 2">
    <name type="scientific">Boletus edulis BED1</name>
    <dbReference type="NCBI Taxonomy" id="1328754"/>
    <lineage>
        <taxon>Eukaryota</taxon>
        <taxon>Fungi</taxon>
        <taxon>Dikarya</taxon>
        <taxon>Basidiomycota</taxon>
        <taxon>Agaricomycotina</taxon>
        <taxon>Agaricomycetes</taxon>
        <taxon>Agaricomycetidae</taxon>
        <taxon>Boletales</taxon>
        <taxon>Boletineae</taxon>
        <taxon>Boletaceae</taxon>
        <taxon>Boletoideae</taxon>
        <taxon>Boletus</taxon>
    </lineage>
</organism>
<dbReference type="EMBL" id="WHUW01000082">
    <property type="protein sequence ID" value="KAF8427133.1"/>
    <property type="molecule type" value="Genomic_DNA"/>
</dbReference>
<keyword evidence="2" id="KW-1185">Reference proteome</keyword>
<reference evidence="1" key="2">
    <citation type="journal article" date="2020" name="Nat. Commun.">
        <title>Large-scale genome sequencing of mycorrhizal fungi provides insights into the early evolution of symbiotic traits.</title>
        <authorList>
            <person name="Miyauchi S."/>
            <person name="Kiss E."/>
            <person name="Kuo A."/>
            <person name="Drula E."/>
            <person name="Kohler A."/>
            <person name="Sanchez-Garcia M."/>
            <person name="Morin E."/>
            <person name="Andreopoulos B."/>
            <person name="Barry K.W."/>
            <person name="Bonito G."/>
            <person name="Buee M."/>
            <person name="Carver A."/>
            <person name="Chen C."/>
            <person name="Cichocki N."/>
            <person name="Clum A."/>
            <person name="Culley D."/>
            <person name="Crous P.W."/>
            <person name="Fauchery L."/>
            <person name="Girlanda M."/>
            <person name="Hayes R.D."/>
            <person name="Keri Z."/>
            <person name="LaButti K."/>
            <person name="Lipzen A."/>
            <person name="Lombard V."/>
            <person name="Magnuson J."/>
            <person name="Maillard F."/>
            <person name="Murat C."/>
            <person name="Nolan M."/>
            <person name="Ohm R.A."/>
            <person name="Pangilinan J."/>
            <person name="Pereira M.F."/>
            <person name="Perotto S."/>
            <person name="Peter M."/>
            <person name="Pfister S."/>
            <person name="Riley R."/>
            <person name="Sitrit Y."/>
            <person name="Stielow J.B."/>
            <person name="Szollosi G."/>
            <person name="Zifcakova L."/>
            <person name="Stursova M."/>
            <person name="Spatafora J.W."/>
            <person name="Tedersoo L."/>
            <person name="Vaario L.M."/>
            <person name="Yamada A."/>
            <person name="Yan M."/>
            <person name="Wang P."/>
            <person name="Xu J."/>
            <person name="Bruns T."/>
            <person name="Baldrian P."/>
            <person name="Vilgalys R."/>
            <person name="Dunand C."/>
            <person name="Henrissat B."/>
            <person name="Grigoriev I.V."/>
            <person name="Hibbett D."/>
            <person name="Nagy L.G."/>
            <person name="Martin F.M."/>
        </authorList>
    </citation>
    <scope>NUCLEOTIDE SEQUENCE</scope>
    <source>
        <strain evidence="1">BED1</strain>
    </source>
</reference>
<evidence type="ECO:0000313" key="1">
    <source>
        <dbReference type="EMBL" id="KAF8427133.1"/>
    </source>
</evidence>
<dbReference type="AlphaFoldDB" id="A0AAD4BFV8"/>
<sequence>MLPTGAISGKGLGLGQTQSMSMGLGGGIPTSGFNFNQFGMFGDPNLSALNQLDLNRAGFESSASQSTNEPCLPTLPAPQLIALPEPPSGITAGVQQLPVTSQPFMTMGFGGGLPTSGFEFDQFGMFGDPNPSTRNQLNLNGITAMVGSESLASQSMNEHDYSSPPTLPVQLVASPSLLPEPLSDITTSVQQLPILPPTEPGATDLQLNQLFTSADDNNAATSLVGRSKRKQVPSLRAQQDNAIGRENHAPLPALDVTVNVKSRGRKKVNLRNLDSRMSAKKGLNLDVTADALKSKVLQDALTRTEKYAIGKLSSSSEGLAIQAVTYKHGAVVLRPDGEYREVAVRSLQYKWRITSAERWWCRGGTLQAVACECGARHDSRRRTAIWKSARSGKELAIQAAACKRSARQLDPTVDEELRFGNREVAARSLQYKWWLTSAEWWWC</sequence>
<evidence type="ECO:0000313" key="2">
    <source>
        <dbReference type="Proteomes" id="UP001194468"/>
    </source>
</evidence>
<protein>
    <submittedName>
        <fullName evidence="1">Uncharacterized protein</fullName>
    </submittedName>
</protein>
<accession>A0AAD4BFV8</accession>
<dbReference type="Proteomes" id="UP001194468">
    <property type="component" value="Unassembled WGS sequence"/>
</dbReference>
<comment type="caution">
    <text evidence="1">The sequence shown here is derived from an EMBL/GenBank/DDBJ whole genome shotgun (WGS) entry which is preliminary data.</text>
</comment>
<name>A0AAD4BFV8_BOLED</name>
<gene>
    <name evidence="1" type="ORF">L210DRAFT_935083</name>
</gene>
<reference evidence="1" key="1">
    <citation type="submission" date="2019-10" db="EMBL/GenBank/DDBJ databases">
        <authorList>
            <consortium name="DOE Joint Genome Institute"/>
            <person name="Kuo A."/>
            <person name="Miyauchi S."/>
            <person name="Kiss E."/>
            <person name="Drula E."/>
            <person name="Kohler A."/>
            <person name="Sanchez-Garcia M."/>
            <person name="Andreopoulos B."/>
            <person name="Barry K.W."/>
            <person name="Bonito G."/>
            <person name="Buee M."/>
            <person name="Carver A."/>
            <person name="Chen C."/>
            <person name="Cichocki N."/>
            <person name="Clum A."/>
            <person name="Culley D."/>
            <person name="Crous P.W."/>
            <person name="Fauchery L."/>
            <person name="Girlanda M."/>
            <person name="Hayes R."/>
            <person name="Keri Z."/>
            <person name="LaButti K."/>
            <person name="Lipzen A."/>
            <person name="Lombard V."/>
            <person name="Magnuson J."/>
            <person name="Maillard F."/>
            <person name="Morin E."/>
            <person name="Murat C."/>
            <person name="Nolan M."/>
            <person name="Ohm R."/>
            <person name="Pangilinan J."/>
            <person name="Pereira M."/>
            <person name="Perotto S."/>
            <person name="Peter M."/>
            <person name="Riley R."/>
            <person name="Sitrit Y."/>
            <person name="Stielow B."/>
            <person name="Szollosi G."/>
            <person name="Zifcakova L."/>
            <person name="Stursova M."/>
            <person name="Spatafora J.W."/>
            <person name="Tedersoo L."/>
            <person name="Vaario L.-M."/>
            <person name="Yamada A."/>
            <person name="Yan M."/>
            <person name="Wang P."/>
            <person name="Xu J."/>
            <person name="Bruns T."/>
            <person name="Baldrian P."/>
            <person name="Vilgalys R."/>
            <person name="Henrissat B."/>
            <person name="Grigoriev I.V."/>
            <person name="Hibbett D."/>
            <person name="Nagy L.G."/>
            <person name="Martin F.M."/>
        </authorList>
    </citation>
    <scope>NUCLEOTIDE SEQUENCE</scope>
    <source>
        <strain evidence="1">BED1</strain>
    </source>
</reference>